<comment type="similarity">
    <text evidence="2 6">Belongs to the flagella basal body rod proteins family.</text>
</comment>
<evidence type="ECO:0000259" key="7">
    <source>
        <dbReference type="Pfam" id="PF00460"/>
    </source>
</evidence>
<evidence type="ECO:0000256" key="5">
    <source>
        <dbReference type="ARBA" id="ARBA00024934"/>
    </source>
</evidence>
<comment type="caution">
    <text evidence="8">The sequence shown here is derived from an EMBL/GenBank/DDBJ whole genome shotgun (WGS) entry which is preliminary data.</text>
</comment>
<evidence type="ECO:0000313" key="8">
    <source>
        <dbReference type="EMBL" id="MBM7656941.1"/>
    </source>
</evidence>
<dbReference type="InterPro" id="IPR006300">
    <property type="entry name" value="FlgB"/>
</dbReference>
<keyword evidence="8" id="KW-0966">Cell projection</keyword>
<comment type="subcellular location">
    <subcellularLocation>
        <location evidence="1 6">Bacterial flagellum basal body</location>
    </subcellularLocation>
</comment>
<proteinExistence type="inferred from homology"/>
<comment type="function">
    <text evidence="5 6">Structural component of flagellum, the bacterial motility apparatus. Part of the rod structure of flagellar basal body.</text>
</comment>
<dbReference type="Proteomes" id="UP000823201">
    <property type="component" value="Unassembled WGS sequence"/>
</dbReference>
<sequence length="116" mass="12647">MFEMTPLSAIEQAMNGSMAEQNLISQNIANVDTPNYKAKKIVFDDAFSDALNRTNGSPADYHVVTDTTGSIQNNGNNVSIDNEMSKMAQNQIYYQALSQAASNQFLQFNTVLGGSN</sequence>
<dbReference type="NCBIfam" id="TIGR01396">
    <property type="entry name" value="FlgB"/>
    <property type="match status" value="1"/>
</dbReference>
<reference evidence="8 9" key="1">
    <citation type="submission" date="2021-01" db="EMBL/GenBank/DDBJ databases">
        <title>Genomic Encyclopedia of Type Strains, Phase IV (KMG-IV): sequencing the most valuable type-strain genomes for metagenomic binning, comparative biology and taxonomic classification.</title>
        <authorList>
            <person name="Goeker M."/>
        </authorList>
    </citation>
    <scope>NUCLEOTIDE SEQUENCE [LARGE SCALE GENOMIC DNA]</scope>
    <source>
        <strain evidence="8 9">DSM 100968</strain>
    </source>
</reference>
<gene>
    <name evidence="8" type="ORF">JOC27_000382</name>
</gene>
<dbReference type="PANTHER" id="PTHR30435:SF12">
    <property type="entry name" value="FLAGELLAR BASAL BODY ROD PROTEIN FLGB"/>
    <property type="match status" value="1"/>
</dbReference>
<evidence type="ECO:0000256" key="4">
    <source>
        <dbReference type="ARBA" id="ARBA00023143"/>
    </source>
</evidence>
<evidence type="ECO:0000256" key="6">
    <source>
        <dbReference type="PIRNR" id="PIRNR002889"/>
    </source>
</evidence>
<dbReference type="PIRSF" id="PIRSF002889">
    <property type="entry name" value="Rod_FlgB"/>
    <property type="match status" value="1"/>
</dbReference>
<protein>
    <recommendedName>
        <fullName evidence="3 6">Flagellar basal body rod protein FlgB</fullName>
    </recommendedName>
</protein>
<evidence type="ECO:0000256" key="2">
    <source>
        <dbReference type="ARBA" id="ARBA00009677"/>
    </source>
</evidence>
<name>A0ABS2Q5H7_9BACL</name>
<evidence type="ECO:0000256" key="1">
    <source>
        <dbReference type="ARBA" id="ARBA00004117"/>
    </source>
</evidence>
<keyword evidence="8" id="KW-0969">Cilium</keyword>
<keyword evidence="9" id="KW-1185">Reference proteome</keyword>
<evidence type="ECO:0000256" key="3">
    <source>
        <dbReference type="ARBA" id="ARBA00014376"/>
    </source>
</evidence>
<accession>A0ABS2Q5H7</accession>
<dbReference type="InterPro" id="IPR001444">
    <property type="entry name" value="Flag_bb_rod_N"/>
</dbReference>
<organism evidence="8 9">
    <name type="scientific">Sporolactobacillus spathodeae</name>
    <dbReference type="NCBI Taxonomy" id="1465502"/>
    <lineage>
        <taxon>Bacteria</taxon>
        <taxon>Bacillati</taxon>
        <taxon>Bacillota</taxon>
        <taxon>Bacilli</taxon>
        <taxon>Bacillales</taxon>
        <taxon>Sporolactobacillaceae</taxon>
        <taxon>Sporolactobacillus</taxon>
    </lineage>
</organism>
<keyword evidence="8" id="KW-0282">Flagellum</keyword>
<feature type="domain" description="Flagellar basal body rod protein N-terminal" evidence="7">
    <location>
        <begin position="13"/>
        <end position="37"/>
    </location>
</feature>
<dbReference type="PANTHER" id="PTHR30435">
    <property type="entry name" value="FLAGELLAR PROTEIN"/>
    <property type="match status" value="1"/>
</dbReference>
<comment type="subunit">
    <text evidence="6">The basal body constitutes a major portion of the flagellar organelle and consists of a number of rings mounted on a central rod.</text>
</comment>
<dbReference type="Pfam" id="PF00460">
    <property type="entry name" value="Flg_bb_rod"/>
    <property type="match status" value="1"/>
</dbReference>
<dbReference type="EMBL" id="JAFBEV010000003">
    <property type="protein sequence ID" value="MBM7656941.1"/>
    <property type="molecule type" value="Genomic_DNA"/>
</dbReference>
<keyword evidence="4 6" id="KW-0975">Bacterial flagellum</keyword>
<evidence type="ECO:0000313" key="9">
    <source>
        <dbReference type="Proteomes" id="UP000823201"/>
    </source>
</evidence>